<sequence length="199" mass="22338">MDPCTTDWTEPENKAFKEVLVEVDLHASNWFEHLTKVFPNKTPGQLSVHYIDLVVDIGRKLRNLPHLIHTDPLAVKIAAEMEDLSSTDLPHPQGFQGTSSACSNGRVVNKEVLIPEIEKEVEMLLEKITKGETISPLETEGIEMVPGVVTEIKNENKIVTEVTVAAAGKSMVDRVGTHSTRKEKLWSEEEHRFDENFTI</sequence>
<evidence type="ECO:0008006" key="3">
    <source>
        <dbReference type="Google" id="ProtNLM"/>
    </source>
</evidence>
<dbReference type="Gramene" id="ONK63299">
    <property type="protein sequence ID" value="ONK63299"/>
    <property type="gene ID" value="A4U43_C07F13530"/>
</dbReference>
<dbReference type="Proteomes" id="UP000243459">
    <property type="component" value="Chromosome 7"/>
</dbReference>
<protein>
    <recommendedName>
        <fullName evidence="3">Myb-like domain-containing protein</fullName>
    </recommendedName>
</protein>
<evidence type="ECO:0000313" key="2">
    <source>
        <dbReference type="Proteomes" id="UP000243459"/>
    </source>
</evidence>
<gene>
    <name evidence="1" type="ORF">A4U43_C07F13530</name>
</gene>
<keyword evidence="2" id="KW-1185">Reference proteome</keyword>
<dbReference type="PANTHER" id="PTHR44042">
    <property type="entry name" value="DUPLICATED HOMEODOMAIN-LIKE SUPERFAMILY PROTEIN-RELATED"/>
    <property type="match status" value="1"/>
</dbReference>
<name>A0A5P1EEN7_ASPOF</name>
<dbReference type="EMBL" id="CM007387">
    <property type="protein sequence ID" value="ONK63299.1"/>
    <property type="molecule type" value="Genomic_DNA"/>
</dbReference>
<proteinExistence type="predicted"/>
<evidence type="ECO:0000313" key="1">
    <source>
        <dbReference type="EMBL" id="ONK63299.1"/>
    </source>
</evidence>
<organism evidence="1 2">
    <name type="scientific">Asparagus officinalis</name>
    <name type="common">Garden asparagus</name>
    <dbReference type="NCBI Taxonomy" id="4686"/>
    <lineage>
        <taxon>Eukaryota</taxon>
        <taxon>Viridiplantae</taxon>
        <taxon>Streptophyta</taxon>
        <taxon>Embryophyta</taxon>
        <taxon>Tracheophyta</taxon>
        <taxon>Spermatophyta</taxon>
        <taxon>Magnoliopsida</taxon>
        <taxon>Liliopsida</taxon>
        <taxon>Asparagales</taxon>
        <taxon>Asparagaceae</taxon>
        <taxon>Asparagoideae</taxon>
        <taxon>Asparagus</taxon>
    </lineage>
</organism>
<accession>A0A5P1EEN7</accession>
<reference evidence="2" key="1">
    <citation type="journal article" date="2017" name="Nat. Commun.">
        <title>The asparagus genome sheds light on the origin and evolution of a young Y chromosome.</title>
        <authorList>
            <person name="Harkess A."/>
            <person name="Zhou J."/>
            <person name="Xu C."/>
            <person name="Bowers J.E."/>
            <person name="Van der Hulst R."/>
            <person name="Ayyampalayam S."/>
            <person name="Mercati F."/>
            <person name="Riccardi P."/>
            <person name="McKain M.R."/>
            <person name="Kakrana A."/>
            <person name="Tang H."/>
            <person name="Ray J."/>
            <person name="Groenendijk J."/>
            <person name="Arikit S."/>
            <person name="Mathioni S.M."/>
            <person name="Nakano M."/>
            <person name="Shan H."/>
            <person name="Telgmann-Rauber A."/>
            <person name="Kanno A."/>
            <person name="Yue Z."/>
            <person name="Chen H."/>
            <person name="Li W."/>
            <person name="Chen Y."/>
            <person name="Xu X."/>
            <person name="Zhang Y."/>
            <person name="Luo S."/>
            <person name="Chen H."/>
            <person name="Gao J."/>
            <person name="Mao Z."/>
            <person name="Pires J.C."/>
            <person name="Luo M."/>
            <person name="Kudrna D."/>
            <person name="Wing R.A."/>
            <person name="Meyers B.C."/>
            <person name="Yi K."/>
            <person name="Kong H."/>
            <person name="Lavrijsen P."/>
            <person name="Sunseri F."/>
            <person name="Falavigna A."/>
            <person name="Ye Y."/>
            <person name="Leebens-Mack J.H."/>
            <person name="Chen G."/>
        </authorList>
    </citation>
    <scope>NUCLEOTIDE SEQUENCE [LARGE SCALE GENOMIC DNA]</scope>
    <source>
        <strain evidence="2">cv. DH0086</strain>
    </source>
</reference>
<dbReference type="AlphaFoldDB" id="A0A5P1EEN7"/>
<dbReference type="PANTHER" id="PTHR44042:SF11">
    <property type="entry name" value="OS06G0173800 PROTEIN"/>
    <property type="match status" value="1"/>
</dbReference>
<dbReference type="Gene3D" id="1.10.10.60">
    <property type="entry name" value="Homeodomain-like"/>
    <property type="match status" value="1"/>
</dbReference>